<dbReference type="InterPro" id="IPR003137">
    <property type="entry name" value="PA_domain"/>
</dbReference>
<feature type="chain" id="PRO_5002023581" evidence="2">
    <location>
        <begin position="30"/>
        <end position="534"/>
    </location>
</feature>
<evidence type="ECO:0000259" key="3">
    <source>
        <dbReference type="Pfam" id="PF02225"/>
    </source>
</evidence>
<dbReference type="PANTHER" id="PTHR12147">
    <property type="entry name" value="METALLOPEPTIDASE M28 FAMILY MEMBER"/>
    <property type="match status" value="1"/>
</dbReference>
<reference evidence="5 6" key="1">
    <citation type="journal article" date="2003" name="Int. J. Syst. Evol. Microbiol.">
        <title>Kocuria polaris sp. nov., an orange-pigmented psychrophilic bacterium isolated from an Antarctic cyanobacterial mat sample.</title>
        <authorList>
            <person name="Reddy G.S."/>
            <person name="Prakash J.S."/>
            <person name="Prabahar V."/>
            <person name="Matsumoto G.I."/>
            <person name="Stackebrandt E."/>
            <person name="Shivaji S."/>
        </authorList>
    </citation>
    <scope>NUCLEOTIDE SEQUENCE [LARGE SCALE GENOMIC DNA]</scope>
    <source>
        <strain evidence="5 6">CMS 76or</strain>
    </source>
</reference>
<dbReference type="InterPro" id="IPR046450">
    <property type="entry name" value="PA_dom_sf"/>
</dbReference>
<dbReference type="Gene3D" id="3.50.30.30">
    <property type="match status" value="1"/>
</dbReference>
<feature type="signal peptide" evidence="2">
    <location>
        <begin position="1"/>
        <end position="29"/>
    </location>
</feature>
<name>A0A0A6VPM4_KOCRO</name>
<dbReference type="InterPro" id="IPR007484">
    <property type="entry name" value="Peptidase_M28"/>
</dbReference>
<keyword evidence="5" id="KW-0031">Aminopeptidase</keyword>
<dbReference type="RefSeq" id="WP_035930110.1">
    <property type="nucleotide sequence ID" value="NZ_JSUH01000019.1"/>
</dbReference>
<dbReference type="GO" id="GO:0004177">
    <property type="term" value="F:aminopeptidase activity"/>
    <property type="evidence" value="ECO:0007669"/>
    <property type="project" value="UniProtKB-KW"/>
</dbReference>
<dbReference type="Proteomes" id="UP000030466">
    <property type="component" value="Unassembled WGS sequence"/>
</dbReference>
<evidence type="ECO:0000256" key="1">
    <source>
        <dbReference type="SAM" id="MobiDB-lite"/>
    </source>
</evidence>
<feature type="compositionally biased region" description="Low complexity" evidence="1">
    <location>
        <begin position="497"/>
        <end position="508"/>
    </location>
</feature>
<keyword evidence="2" id="KW-0732">Signal</keyword>
<dbReference type="GO" id="GO:0008235">
    <property type="term" value="F:metalloexopeptidase activity"/>
    <property type="evidence" value="ECO:0007669"/>
    <property type="project" value="InterPro"/>
</dbReference>
<dbReference type="PANTHER" id="PTHR12147:SF26">
    <property type="entry name" value="PEPTIDASE M28 DOMAIN-CONTAINING PROTEIN"/>
    <property type="match status" value="1"/>
</dbReference>
<dbReference type="SUPFAM" id="SSF53187">
    <property type="entry name" value="Zn-dependent exopeptidases"/>
    <property type="match status" value="1"/>
</dbReference>
<feature type="domain" description="Peptidase M28" evidence="4">
    <location>
        <begin position="259"/>
        <end position="484"/>
    </location>
</feature>
<keyword evidence="5" id="KW-0645">Protease</keyword>
<gene>
    <name evidence="5" type="ORF">GY22_16100</name>
</gene>
<dbReference type="Pfam" id="PF02225">
    <property type="entry name" value="PA"/>
    <property type="match status" value="1"/>
</dbReference>
<comment type="caution">
    <text evidence="5">The sequence shown here is derived from an EMBL/GenBank/DDBJ whole genome shotgun (WGS) entry which is preliminary data.</text>
</comment>
<evidence type="ECO:0000259" key="4">
    <source>
        <dbReference type="Pfam" id="PF04389"/>
    </source>
</evidence>
<evidence type="ECO:0000313" key="6">
    <source>
        <dbReference type="Proteomes" id="UP000030466"/>
    </source>
</evidence>
<keyword evidence="6" id="KW-1185">Reference proteome</keyword>
<organism evidence="5 6">
    <name type="scientific">Kocuria rosea subsp. polaris</name>
    <dbReference type="NCBI Taxonomy" id="136273"/>
    <lineage>
        <taxon>Bacteria</taxon>
        <taxon>Bacillati</taxon>
        <taxon>Actinomycetota</taxon>
        <taxon>Actinomycetes</taxon>
        <taxon>Micrococcales</taxon>
        <taxon>Micrococcaceae</taxon>
        <taxon>Kocuria</taxon>
    </lineage>
</organism>
<accession>A0A0A6VPM4</accession>
<dbReference type="SUPFAM" id="SSF52025">
    <property type="entry name" value="PA domain"/>
    <property type="match status" value="1"/>
</dbReference>
<evidence type="ECO:0000313" key="5">
    <source>
        <dbReference type="EMBL" id="KHD96338.1"/>
    </source>
</evidence>
<dbReference type="Gene3D" id="3.40.630.10">
    <property type="entry name" value="Zn peptidases"/>
    <property type="match status" value="2"/>
</dbReference>
<keyword evidence="5" id="KW-0378">Hydrolase</keyword>
<dbReference type="AlphaFoldDB" id="A0A0A6VPM4"/>
<dbReference type="GO" id="GO:0006508">
    <property type="term" value="P:proteolysis"/>
    <property type="evidence" value="ECO:0007669"/>
    <property type="project" value="InterPro"/>
</dbReference>
<protein>
    <submittedName>
        <fullName evidence="5">Aminopeptidase Y</fullName>
    </submittedName>
</protein>
<feature type="region of interest" description="Disordered" evidence="1">
    <location>
        <begin position="492"/>
        <end position="534"/>
    </location>
</feature>
<dbReference type="EMBL" id="JSUH01000019">
    <property type="protein sequence ID" value="KHD96338.1"/>
    <property type="molecule type" value="Genomic_DNA"/>
</dbReference>
<dbReference type="OrthoDB" id="345880at2"/>
<feature type="domain" description="PA" evidence="3">
    <location>
        <begin position="145"/>
        <end position="238"/>
    </location>
</feature>
<evidence type="ECO:0000256" key="2">
    <source>
        <dbReference type="SAM" id="SignalP"/>
    </source>
</evidence>
<dbReference type="Pfam" id="PF04389">
    <property type="entry name" value="Peptidase_M28"/>
    <property type="match status" value="1"/>
</dbReference>
<sequence length="534" mass="53192">MPHPTPRRWTVAAALAGTLALTVPSAVTAAPGEADDAGTLAPTAAAVPVQQVLDHLEVFQAVAHANGGNRASGTPGYRGSADYVVGRLRAAGYAPRVQSFSFPFFQEVVPTTVAVPGPDGVPRTLTAAEAAVMVYSGSGTVTAPVQAVDTTGAPAASTSGCEAEDFAGFTAGSVALLQRGTCTFGVKAANAQAAGASAVLIFNTGLPGEEGVVAGTLGEPGATTLPVVGLSHAAGTALLGGGEVTVTAQTVSENRETFNVLAETGSGDPGSTVMVGAHLDSVPEGAGINDNGSGSAGILAIAEALAGTETANTVRFAWWGAEEFGLRGSEHYVADLKSNDPAALEDIAVYLNFDMIGSPNHGRFVYDGDHSAFPPVQGPDGPVTAPAGSAAIEAAFHEHFGSVGLASGETEFSGRSDYGPFIAEGVPSGGLFTGAEGIKTAEQAALFGGRAGVAYDFCYHGACDNLANVDARGLGEMTDAAAAVIQRFAASTRDVDGAGAEEGAQQDGRGLPLGPATADQGSGPHSAADDVPVQ</sequence>
<proteinExistence type="predicted"/>
<dbReference type="InterPro" id="IPR045175">
    <property type="entry name" value="M28_fam"/>
</dbReference>